<dbReference type="SUPFAM" id="SSF53756">
    <property type="entry name" value="UDP-Glycosyltransferase/glycogen phosphorylase"/>
    <property type="match status" value="1"/>
</dbReference>
<gene>
    <name evidence="3" type="ORF">SACS_0578</name>
</gene>
<proteinExistence type="predicted"/>
<dbReference type="InterPro" id="IPR002201">
    <property type="entry name" value="Glyco_trans_9"/>
</dbReference>
<reference evidence="3 4" key="2">
    <citation type="journal article" date="2014" name="PLoS ONE">
        <title>Evolution of mitochondria reconstructed from the energy metabolism of living bacteria.</title>
        <authorList>
            <person name="Degli Esposti M."/>
            <person name="Chouaia B."/>
            <person name="Comandatore F."/>
            <person name="Crotti E."/>
            <person name="Sassera D."/>
            <person name="Lievens P.M."/>
            <person name="Daffonchio D."/>
            <person name="Bandi C."/>
        </authorList>
    </citation>
    <scope>NUCLEOTIDE SEQUENCE [LARGE SCALE GENOMIC DNA]</scope>
    <source>
        <strain evidence="4">AM169</strain>
    </source>
</reference>
<comment type="caution">
    <text evidence="3">The sequence shown here is derived from an EMBL/GenBank/DDBJ whole genome shotgun (WGS) entry which is preliminary data.</text>
</comment>
<sequence length="506" mass="57366">MTEKKTERVLQDIVALKAPSSASRLPFTEETAGSGLEEQGEQQSVVSSLSAAELPSVPSGAGDAGSLKEKDDGIERLPHLPFPAPAMEPTQGGDHGLRYDFNFGVRVKVPEGEQWRLRFWDMDTDTCLYDGKVGGEYVSSRKKYFMNVLIELFDGETLVWTHEYDARGKKVAVLMPTGTLGDPLGWVPYADRFGRDHDCEMTIVTSEVIIDLMGPAYPHVRFLKEEEFADVKDEFYATYYIGLFFHDVEQAWQPRDFRAVGLHRTAGWILGVDPTEIRPKVVIEKADTRPIEEPYVVVAVQASCACKMWQNPFGWLDTVQYLKRMGYRVICIDKDPVVGHNITWNHIPNGVEDETGERPLAERARWLKHAEFFVGLSSGLSWLAWATGTPVIMISGFTDPINEFHTPYRVFSNHGCNSCWHDIRTPFQHDDHLFCPRHKGTDKAFECTRNISTSYVLSVIKKLCRDHGYVPPAVAAGEPWPDDAERVAMVKGNLHYEHRHEVYWEL</sequence>
<feature type="region of interest" description="Disordered" evidence="1">
    <location>
        <begin position="20"/>
        <end position="69"/>
    </location>
</feature>
<dbReference type="AlphaFoldDB" id="A0A7U7J0Q2"/>
<feature type="domain" description="Autotransproter heptosyltransferase TibC/BAHTCr-like N-terminal" evidence="2">
    <location>
        <begin position="93"/>
        <end position="154"/>
    </location>
</feature>
<evidence type="ECO:0000313" key="4">
    <source>
        <dbReference type="Proteomes" id="UP000027590"/>
    </source>
</evidence>
<organism evidence="3 4">
    <name type="scientific">Parasaccharibacter apium</name>
    <dbReference type="NCBI Taxonomy" id="1510841"/>
    <lineage>
        <taxon>Bacteria</taxon>
        <taxon>Pseudomonadati</taxon>
        <taxon>Pseudomonadota</taxon>
        <taxon>Alphaproteobacteria</taxon>
        <taxon>Acetobacterales</taxon>
        <taxon>Acetobacteraceae</taxon>
        <taxon>Parasaccharibacter</taxon>
    </lineage>
</organism>
<dbReference type="EC" id="2.4.1.-" evidence="3"/>
<protein>
    <submittedName>
        <fullName evidence="3">Glycosyltransferase</fullName>
        <ecNumber evidence="3">2.4.1.-</ecNumber>
    </submittedName>
</protein>
<reference evidence="3 4" key="1">
    <citation type="journal article" date="2014" name="Genome Biol. Evol.">
        <title>Acetic acid bacteria genomes reveal functional traits for adaptation to life in insect guts.</title>
        <authorList>
            <person name="Chouaia B."/>
            <person name="Gaiarsa S."/>
            <person name="Crotti E."/>
            <person name="Comandatore F."/>
            <person name="Degli Esposti M."/>
            <person name="Ricci I."/>
            <person name="Alma A."/>
            <person name="Favia G."/>
            <person name="Bandi C."/>
            <person name="Daffonchio D."/>
        </authorList>
    </citation>
    <scope>NUCLEOTIDE SEQUENCE [LARGE SCALE GENOMIC DNA]</scope>
    <source>
        <strain evidence="4">AM169</strain>
    </source>
</reference>
<keyword evidence="3" id="KW-0808">Transferase</keyword>
<dbReference type="Proteomes" id="UP000027590">
    <property type="component" value="Unassembled WGS sequence"/>
</dbReference>
<feature type="compositionally biased region" description="Polar residues" evidence="1">
    <location>
        <begin position="41"/>
        <end position="50"/>
    </location>
</feature>
<name>A0A7U7J0Q2_9PROT</name>
<dbReference type="InterPro" id="IPR030929">
    <property type="entry name" value="Aah/TibC-like"/>
</dbReference>
<dbReference type="Pfam" id="PF01075">
    <property type="entry name" value="Glyco_transf_9"/>
    <property type="match status" value="1"/>
</dbReference>
<keyword evidence="3" id="KW-0328">Glycosyltransferase</keyword>
<accession>A0A7U7J0Q2</accession>
<dbReference type="NCBIfam" id="TIGR04414">
    <property type="entry name" value="hepto_Aah_TibC"/>
    <property type="match status" value="1"/>
</dbReference>
<dbReference type="Pfam" id="PF21129">
    <property type="entry name" value="TibC_1st"/>
    <property type="match status" value="1"/>
</dbReference>
<evidence type="ECO:0000256" key="1">
    <source>
        <dbReference type="SAM" id="MobiDB-lite"/>
    </source>
</evidence>
<dbReference type="RefSeq" id="WP_052348966.1">
    <property type="nucleotide sequence ID" value="NZ_CBLY010000004.1"/>
</dbReference>
<evidence type="ECO:0000259" key="2">
    <source>
        <dbReference type="Pfam" id="PF21129"/>
    </source>
</evidence>
<evidence type="ECO:0000313" key="3">
    <source>
        <dbReference type="EMBL" id="CDG33316.1"/>
    </source>
</evidence>
<dbReference type="GO" id="GO:0016757">
    <property type="term" value="F:glycosyltransferase activity"/>
    <property type="evidence" value="ECO:0007669"/>
    <property type="project" value="UniProtKB-KW"/>
</dbReference>
<dbReference type="Gene3D" id="3.40.50.2000">
    <property type="entry name" value="Glycogen Phosphorylase B"/>
    <property type="match status" value="1"/>
</dbReference>
<dbReference type="EMBL" id="CBLY010000004">
    <property type="protein sequence ID" value="CDG33316.1"/>
    <property type="molecule type" value="Genomic_DNA"/>
</dbReference>
<dbReference type="InterPro" id="IPR049327">
    <property type="entry name" value="TibC/BAHTCr-like_N"/>
</dbReference>